<feature type="transmembrane region" description="Helical" evidence="3">
    <location>
        <begin position="386"/>
        <end position="410"/>
    </location>
</feature>
<dbReference type="EMBL" id="FN655214">
    <property type="protein sequence ID" value="CBY38415.1"/>
    <property type="molecule type" value="Genomic_DNA"/>
</dbReference>
<dbReference type="PROSITE" id="PS51034">
    <property type="entry name" value="ZP_2"/>
    <property type="match status" value="1"/>
</dbReference>
<accession>E4YSH6</accession>
<evidence type="ECO:0000259" key="4">
    <source>
        <dbReference type="PROSITE" id="PS51034"/>
    </source>
</evidence>
<feature type="domain" description="ZP" evidence="4">
    <location>
        <begin position="43"/>
        <end position="323"/>
    </location>
</feature>
<dbReference type="InterPro" id="IPR042235">
    <property type="entry name" value="ZP-C_dom"/>
</dbReference>
<organism evidence="5">
    <name type="scientific">Oikopleura dioica</name>
    <name type="common">Tunicate</name>
    <dbReference type="NCBI Taxonomy" id="34765"/>
    <lineage>
        <taxon>Eukaryota</taxon>
        <taxon>Metazoa</taxon>
        <taxon>Chordata</taxon>
        <taxon>Tunicata</taxon>
        <taxon>Appendicularia</taxon>
        <taxon>Copelata</taxon>
        <taxon>Oikopleuridae</taxon>
        <taxon>Oikopleura</taxon>
    </lineage>
</organism>
<dbReference type="InterPro" id="IPR055355">
    <property type="entry name" value="ZP-C"/>
</dbReference>
<evidence type="ECO:0000256" key="2">
    <source>
        <dbReference type="ARBA" id="ARBA00023157"/>
    </source>
</evidence>
<sequence>MILIYGLVAFANAQNADIITNGTGPLELVVETESTTGNYINVTCESTGMCVTIDTEYFITRRDHVMEPEEITLREQSCRNNRTVDGTKLTICSTDYGDPNCGKVFSLNDTHASYKMDMTTPNKTLNETGSNGVTNVTIIQYEMPFLCTYPLDYLLTLANRNREEYGFYIPKIYTPKLITLLLPEGEGVGEFPVLMLLYKEGYTDVYQESPTLDVGGTLSVRIVLSENPVDSVVQARECWATPTSNIDQNRFDLITDYCASPVEAGQDAEVSILNNGDGTDVRWTSKVFKFDGMENNQVYLHCRARICFNTADGSECDKLNTCTNRKRRALDGYGYSNREAFSDEVEVTTGPIFITQDGLKLTITGEQGEEVAVPVQIAEVGTLSPYVAWMIIAALVLVMIFLSLLLVIVVKKRMSK</sequence>
<dbReference type="Proteomes" id="UP000011014">
    <property type="component" value="Unassembled WGS sequence"/>
</dbReference>
<dbReference type="Gene3D" id="2.60.40.4100">
    <property type="entry name" value="Zona pellucida, ZP-C domain"/>
    <property type="match status" value="1"/>
</dbReference>
<evidence type="ECO:0000256" key="3">
    <source>
        <dbReference type="SAM" id="Phobius"/>
    </source>
</evidence>
<evidence type="ECO:0000256" key="1">
    <source>
        <dbReference type="ARBA" id="ARBA00022729"/>
    </source>
</evidence>
<dbReference type="InterPro" id="IPR001507">
    <property type="entry name" value="ZP_dom"/>
</dbReference>
<gene>
    <name evidence="5" type="ORF">GSOID_T00032356001</name>
</gene>
<keyword evidence="3" id="KW-1133">Transmembrane helix</keyword>
<proteinExistence type="predicted"/>
<dbReference type="PANTHER" id="PTHR14002">
    <property type="entry name" value="ENDOGLIN/TGF-BETA RECEPTOR TYPE III"/>
    <property type="match status" value="1"/>
</dbReference>
<keyword evidence="1" id="KW-0732">Signal</keyword>
<name>E4YSH6_OIKDI</name>
<dbReference type="PANTHER" id="PTHR14002:SF20">
    <property type="entry name" value="ZONA PELLUCIDA-LIKE DOMAIN-CONTAINING PROTEIN 1"/>
    <property type="match status" value="1"/>
</dbReference>
<dbReference type="Gene3D" id="2.60.40.3210">
    <property type="entry name" value="Zona pellucida, ZP-N domain"/>
    <property type="match status" value="1"/>
</dbReference>
<dbReference type="AlphaFoldDB" id="E4YSH6"/>
<dbReference type="SMART" id="SM00241">
    <property type="entry name" value="ZP"/>
    <property type="match status" value="1"/>
</dbReference>
<dbReference type="InterPro" id="IPR055356">
    <property type="entry name" value="ZP-N"/>
</dbReference>
<reference evidence="5" key="1">
    <citation type="journal article" date="2010" name="Science">
        <title>Plasticity of animal genome architecture unmasked by rapid evolution of a pelagic tunicate.</title>
        <authorList>
            <person name="Denoeud F."/>
            <person name="Henriet S."/>
            <person name="Mungpakdee S."/>
            <person name="Aury J.M."/>
            <person name="Da Silva C."/>
            <person name="Brinkmann H."/>
            <person name="Mikhaleva J."/>
            <person name="Olsen L.C."/>
            <person name="Jubin C."/>
            <person name="Canestro C."/>
            <person name="Bouquet J.M."/>
            <person name="Danks G."/>
            <person name="Poulain J."/>
            <person name="Campsteijn C."/>
            <person name="Adamski M."/>
            <person name="Cross I."/>
            <person name="Yadetie F."/>
            <person name="Muffato M."/>
            <person name="Louis A."/>
            <person name="Butcher S."/>
            <person name="Tsagkogeorga G."/>
            <person name="Konrad A."/>
            <person name="Singh S."/>
            <person name="Jensen M.F."/>
            <person name="Cong E.H."/>
            <person name="Eikeseth-Otteraa H."/>
            <person name="Noel B."/>
            <person name="Anthouard V."/>
            <person name="Porcel B.M."/>
            <person name="Kachouri-Lafond R."/>
            <person name="Nishino A."/>
            <person name="Ugolini M."/>
            <person name="Chourrout P."/>
            <person name="Nishida H."/>
            <person name="Aasland R."/>
            <person name="Huzurbazar S."/>
            <person name="Westhof E."/>
            <person name="Delsuc F."/>
            <person name="Lehrach H."/>
            <person name="Reinhardt R."/>
            <person name="Weissenbach J."/>
            <person name="Roy S.W."/>
            <person name="Artiguenave F."/>
            <person name="Postlethwait J.H."/>
            <person name="Manak J.R."/>
            <person name="Thompson E.M."/>
            <person name="Jaillon O."/>
            <person name="Du Pasquier L."/>
            <person name="Boudinot P."/>
            <person name="Liberles D.A."/>
            <person name="Volff J.N."/>
            <person name="Philippe H."/>
            <person name="Lenhard B."/>
            <person name="Roest Crollius H."/>
            <person name="Wincker P."/>
            <person name="Chourrout D."/>
        </authorList>
    </citation>
    <scope>NUCLEOTIDE SEQUENCE [LARGE SCALE GENOMIC DNA]</scope>
</reference>
<evidence type="ECO:0000313" key="5">
    <source>
        <dbReference type="EMBL" id="CBY38415.1"/>
    </source>
</evidence>
<protein>
    <recommendedName>
        <fullName evidence="4">ZP domain-containing protein</fullName>
    </recommendedName>
</protein>
<keyword evidence="3" id="KW-0472">Membrane</keyword>
<dbReference type="Pfam" id="PF23344">
    <property type="entry name" value="ZP-N"/>
    <property type="match status" value="1"/>
</dbReference>
<keyword evidence="2" id="KW-1015">Disulfide bond</keyword>
<dbReference type="Pfam" id="PF00100">
    <property type="entry name" value="Zona_pellucida"/>
    <property type="match status" value="1"/>
</dbReference>
<keyword evidence="3" id="KW-0812">Transmembrane</keyword>